<dbReference type="AlphaFoldDB" id="A0A841J4K3"/>
<evidence type="ECO:0000313" key="3">
    <source>
        <dbReference type="Proteomes" id="UP000552700"/>
    </source>
</evidence>
<comment type="caution">
    <text evidence="2">The sequence shown here is derived from an EMBL/GenBank/DDBJ whole genome shotgun (WGS) entry which is preliminary data.</text>
</comment>
<accession>A0A841J4K3</accession>
<evidence type="ECO:0000313" key="2">
    <source>
        <dbReference type="EMBL" id="MBB6124446.1"/>
    </source>
</evidence>
<dbReference type="RefSeq" id="WP_184080541.1">
    <property type="nucleotide sequence ID" value="NZ_JACIJP010000003.1"/>
</dbReference>
<name>A0A841J4K3_9SPHN</name>
<protein>
    <recommendedName>
        <fullName evidence="1">Immunity MXAN-0049 protein domain-containing protein</fullName>
    </recommendedName>
</protein>
<organism evidence="2 3">
    <name type="scientific">Sphingobium subterraneum</name>
    <dbReference type="NCBI Taxonomy" id="627688"/>
    <lineage>
        <taxon>Bacteria</taxon>
        <taxon>Pseudomonadati</taxon>
        <taxon>Pseudomonadota</taxon>
        <taxon>Alphaproteobacteria</taxon>
        <taxon>Sphingomonadales</taxon>
        <taxon>Sphingomonadaceae</taxon>
        <taxon>Sphingobium</taxon>
    </lineage>
</organism>
<reference evidence="2 3" key="1">
    <citation type="submission" date="2020-08" db="EMBL/GenBank/DDBJ databases">
        <title>Genomic Encyclopedia of Type Strains, Phase IV (KMG-IV): sequencing the most valuable type-strain genomes for metagenomic binning, comparative biology and taxonomic classification.</title>
        <authorList>
            <person name="Goeker M."/>
        </authorList>
    </citation>
    <scope>NUCLEOTIDE SEQUENCE [LARGE SCALE GENOMIC DNA]</scope>
    <source>
        <strain evidence="2 3">DSM 102255</strain>
    </source>
</reference>
<dbReference type="InterPro" id="IPR012433">
    <property type="entry name" value="Imm11"/>
</dbReference>
<sequence length="234" mass="26827">MAWWLARDYGYAGPGFDWLYEDNVEEKRGLVGSGLSLSRPLSEKNVPKAARYREKYPKPPAPDIFFVDSATTVTARFKALVEEFEPGLHLFAPIELQFHDGTAMPGEYYFFNCNVDVDCVLTDNKPEWFRETRYGKIHPSLGLIQKLTPLEISLSKPQIEGRHLWTGGPLGWNQLFVSDAFCKALRKGRFGAVDIRRECHEVDRLWVAEEHMGPLIEAWKTYVAHNRNCEAGYI</sequence>
<dbReference type="EMBL" id="JACIJP010000003">
    <property type="protein sequence ID" value="MBB6124446.1"/>
    <property type="molecule type" value="Genomic_DNA"/>
</dbReference>
<keyword evidence="3" id="KW-1185">Reference proteome</keyword>
<gene>
    <name evidence="2" type="ORF">FHS92_002191</name>
</gene>
<feature type="domain" description="Immunity MXAN-0049 protein" evidence="1">
    <location>
        <begin position="63"/>
        <end position="190"/>
    </location>
</feature>
<dbReference type="Proteomes" id="UP000552700">
    <property type="component" value="Unassembled WGS sequence"/>
</dbReference>
<evidence type="ECO:0000259" key="1">
    <source>
        <dbReference type="Pfam" id="PF07791"/>
    </source>
</evidence>
<proteinExistence type="predicted"/>
<dbReference type="Pfam" id="PF07791">
    <property type="entry name" value="Imm11"/>
    <property type="match status" value="1"/>
</dbReference>